<feature type="compositionally biased region" description="Basic and acidic residues" evidence="2">
    <location>
        <begin position="997"/>
        <end position="1032"/>
    </location>
</feature>
<dbReference type="InterPro" id="IPR056573">
    <property type="entry name" value="Lectin_L-type_dom"/>
</dbReference>
<feature type="compositionally biased region" description="Basic and acidic residues" evidence="2">
    <location>
        <begin position="730"/>
        <end position="752"/>
    </location>
</feature>
<feature type="transmembrane region" description="Helical" evidence="3">
    <location>
        <begin position="1426"/>
        <end position="1445"/>
    </location>
</feature>
<reference evidence="7" key="2">
    <citation type="submission" date="2014-04" db="EMBL/GenBank/DDBJ databases">
        <title>Complete genome of Weissella ceti strain WS08 isolated from diseased rainbow trout in Brazil.</title>
        <authorList>
            <person name="Figueiredo H.C.P."/>
            <person name="Leal C.A.G."/>
            <person name="Pereira F.L."/>
            <person name="Soares S.C."/>
            <person name="Dorella F.A."/>
            <person name="Carvalho A.F."/>
            <person name="Pereira U.P."/>
            <person name="Azevedo V.A.C."/>
        </authorList>
    </citation>
    <scope>NUCLEOTIDE SEQUENCE [LARGE SCALE GENOMIC DNA]</scope>
    <source>
        <strain evidence="7">WS08</strain>
    </source>
</reference>
<dbReference type="Pfam" id="PF19405">
    <property type="entry name" value="DUF5978"/>
    <property type="match status" value="14"/>
</dbReference>
<feature type="domain" description="DUF5978" evidence="5">
    <location>
        <begin position="991"/>
        <end position="1066"/>
    </location>
</feature>
<organism evidence="6 7">
    <name type="scientific">Weissella tructae</name>
    <dbReference type="NCBI Taxonomy" id="887702"/>
    <lineage>
        <taxon>Bacteria</taxon>
        <taxon>Bacillati</taxon>
        <taxon>Bacillota</taxon>
        <taxon>Bacilli</taxon>
        <taxon>Lactobacillales</taxon>
        <taxon>Lactobacillaceae</taxon>
        <taxon>Weissella</taxon>
    </lineage>
</organism>
<feature type="compositionally biased region" description="Basic and acidic residues" evidence="2">
    <location>
        <begin position="1163"/>
        <end position="1176"/>
    </location>
</feature>
<feature type="compositionally biased region" description="Acidic residues" evidence="2">
    <location>
        <begin position="559"/>
        <end position="568"/>
    </location>
</feature>
<evidence type="ECO:0000313" key="6">
    <source>
        <dbReference type="EMBL" id="AIG65299.1"/>
    </source>
</evidence>
<feature type="chain" id="PRO_5045980217" description="DUF5978 domain-containing protein" evidence="4">
    <location>
        <begin position="25"/>
        <end position="1451"/>
    </location>
</feature>
<feature type="compositionally biased region" description="Basic and acidic residues" evidence="2">
    <location>
        <begin position="1125"/>
        <end position="1147"/>
    </location>
</feature>
<accession>A0ABN4DG37</accession>
<dbReference type="NCBIfam" id="TIGR01167">
    <property type="entry name" value="LPXTG_anchor"/>
    <property type="match status" value="1"/>
</dbReference>
<feature type="domain" description="DUF5978" evidence="5">
    <location>
        <begin position="1301"/>
        <end position="1373"/>
    </location>
</feature>
<protein>
    <recommendedName>
        <fullName evidence="5">DUF5978 domain-containing protein</fullName>
    </recommendedName>
</protein>
<feature type="compositionally biased region" description="Basic and acidic residues" evidence="2">
    <location>
        <begin position="760"/>
        <end position="795"/>
    </location>
</feature>
<evidence type="ECO:0000256" key="2">
    <source>
        <dbReference type="SAM" id="MobiDB-lite"/>
    </source>
</evidence>
<feature type="compositionally biased region" description="Basic and acidic residues" evidence="2">
    <location>
        <begin position="967"/>
        <end position="989"/>
    </location>
</feature>
<feature type="compositionally biased region" description="Basic and acidic residues" evidence="2">
    <location>
        <begin position="809"/>
        <end position="831"/>
    </location>
</feature>
<keyword evidence="1 4" id="KW-0732">Signal</keyword>
<feature type="compositionally biased region" description="Basic and acidic residues" evidence="2">
    <location>
        <begin position="675"/>
        <end position="716"/>
    </location>
</feature>
<keyword evidence="3" id="KW-1133">Transmembrane helix</keyword>
<feature type="compositionally biased region" description="Acidic residues" evidence="2">
    <location>
        <begin position="636"/>
        <end position="645"/>
    </location>
</feature>
<dbReference type="RefSeq" id="WP_038566628.1">
    <property type="nucleotide sequence ID" value="NZ_CP007588.1"/>
</dbReference>
<feature type="compositionally biased region" description="Basic and acidic residues" evidence="2">
    <location>
        <begin position="578"/>
        <end position="598"/>
    </location>
</feature>
<feature type="region of interest" description="Disordered" evidence="2">
    <location>
        <begin position="526"/>
        <end position="663"/>
    </location>
</feature>
<feature type="domain" description="DUF5978" evidence="5">
    <location>
        <begin position="678"/>
        <end position="750"/>
    </location>
</feature>
<feature type="compositionally biased region" description="Basic and acidic residues" evidence="2">
    <location>
        <begin position="535"/>
        <end position="558"/>
    </location>
</feature>
<feature type="compositionally biased region" description="Basic and acidic residues" evidence="2">
    <location>
        <begin position="420"/>
        <end position="442"/>
    </location>
</feature>
<feature type="compositionally biased region" description="Basic and acidic residues" evidence="2">
    <location>
        <begin position="612"/>
        <end position="635"/>
    </location>
</feature>
<dbReference type="InterPro" id="IPR046021">
    <property type="entry name" value="DUF5978"/>
</dbReference>
<feature type="domain" description="DUF5978" evidence="5">
    <location>
        <begin position="754"/>
        <end position="829"/>
    </location>
</feature>
<name>A0ABN4DG37_9LACO</name>
<proteinExistence type="predicted"/>
<feature type="region of interest" description="Disordered" evidence="2">
    <location>
        <begin position="675"/>
        <end position="1259"/>
    </location>
</feature>
<feature type="compositionally biased region" description="Acidic residues" evidence="2">
    <location>
        <begin position="481"/>
        <end position="490"/>
    </location>
</feature>
<feature type="domain" description="DUF5978" evidence="5">
    <location>
        <begin position="1149"/>
        <end position="1221"/>
    </location>
</feature>
<feature type="compositionally biased region" description="Basic and acidic residues" evidence="2">
    <location>
        <begin position="1046"/>
        <end position="1068"/>
    </location>
</feature>
<dbReference type="NCBIfam" id="TIGR03715">
    <property type="entry name" value="KxYKxGKxW"/>
    <property type="match status" value="1"/>
</dbReference>
<feature type="domain" description="DUF5978" evidence="5">
    <location>
        <begin position="367"/>
        <end position="438"/>
    </location>
</feature>
<feature type="compositionally biased region" description="Basic and acidic residues" evidence="2">
    <location>
        <begin position="918"/>
        <end position="953"/>
    </location>
</feature>
<evidence type="ECO:0000256" key="1">
    <source>
        <dbReference type="ARBA" id="ARBA00022729"/>
    </source>
</evidence>
<keyword evidence="7" id="KW-1185">Reference proteome</keyword>
<feature type="compositionally biased region" description="Basic and acidic residues" evidence="2">
    <location>
        <begin position="1239"/>
        <end position="1252"/>
    </location>
</feature>
<dbReference type="Gene3D" id="2.60.120.200">
    <property type="match status" value="1"/>
</dbReference>
<evidence type="ECO:0000259" key="5">
    <source>
        <dbReference type="Pfam" id="PF19405"/>
    </source>
</evidence>
<feature type="region of interest" description="Disordered" evidence="2">
    <location>
        <begin position="1274"/>
        <end position="1422"/>
    </location>
</feature>
<feature type="compositionally biased region" description="Basic and acidic residues" evidence="2">
    <location>
        <begin position="1076"/>
        <end position="1111"/>
    </location>
</feature>
<dbReference type="EMBL" id="CP007588">
    <property type="protein sequence ID" value="AIG65299.1"/>
    <property type="molecule type" value="Genomic_DNA"/>
</dbReference>
<feature type="compositionally biased region" description="Basic and acidic residues" evidence="2">
    <location>
        <begin position="1277"/>
        <end position="1299"/>
    </location>
</feature>
<feature type="domain" description="DUF5978" evidence="5">
    <location>
        <begin position="912"/>
        <end position="987"/>
    </location>
</feature>
<sequence length="1451" mass="156584">MGFKMYKAGKFWVFSAAVLTVVGAAGVMDANSQIYANSEATQGGQLAATSKELIVNKDNFEEHFNINGAATYDKDTGIATLTPFQQRVSGNISMKHKFDATQDFSISGEINLGANKNGSGISGSGTNRGGDGIGILFHPGDPKVVGGKGGAIGIGGVPNGFGFKFDTYWNRNDSNAADAWAVKDPKTNAAGESLELKSFGAFVKNRADNAAETVVEAGTADPKLIGEPDGNTFKPMELKYTAATKTLTVTYEGKTWSRSIADWITQDELSFAISASTGPALNLQQFRMNELRMTQNVPETPTRPVDEKGNPIEVPADKTMPIVDGFPGDEVEIDIKDIPDIPGYDKPVADENGKVKVKVPEAGKMIDLPYTEKSTPTRPVDEKGNPIEVPAGETMPEVKGEPGDEVELNVDDLPNIPGYEKPKGDENGKVKVKIVDDGKGGKVYDVTYTEKSTPTRPVDEKGNPIDVPKDTKMPDVKGEPGDEVELDVNELPDIPGYAKPEADENGKVKVKIKDDGKGGKVYDVTYAEKTTPTRPVDEKGNPIDVPKDTKMPEVKGEPGDEVELDVNDLPDIPGYAKPEADENGKVKVKIKDDGKGGKVYDVPYTQATPTRPVDEKGNPIDVPKDAKMPEVKGEPGDEVELDVNDLPDIPGYEKPKGDENGKVKVKIVDDGKGGKVYDVTYTDKKTPSRPIDEKTGEEIKLPEGKTMPELDGKPGEEVEIDVNDLPDIPGYDKPKGDKNGKIKVQIPEDGKPADVPYTPAEDKKTPSRPVDEKTGEEIKLPEGKTMPELDGKPGEEVEIDVNDLPDIPGYDKPKGDENGKIKVQIPEDGKPADVPYTPAEDKKTPSRPIDEKTGEEIKLPEGKTMPELDGKPGEEVEIDVNDLPDIPGYDKPKGDENGKIKVKVPEDGKPADVPYTPAEDKKTPSRPVDEKTGEEIKLPEGKTMPELDGKPGEEVEIDVNDLPDIPGYDKPKGDKNGKIKVQIPEDGKSVDVPYTPAEDKKTPSRPVDEKTGEEIKLPEGKTMPELDGKPGEEVEIDVNDLPDIPGYDKPKGDKNGKIKVQIPEDGKPADVPYTPAEDKKTPSRPVDEKTGEEIKLPEGKTMPELDGKPGEEVEIDVNDLPDIPGYDKPKGDKNGKIKVQIPEDGKSVDVPYTPKKNTTPSRPVDKNTGKEIKTDKSFPILEGKPGEEVEIDVNDLPEIPGYDKPKGDKNGKIKVQIPEDGKSVDVPYTPKKNTAPSRPVDKNTGKEIKTDKSFPILEGKPGDVVEIDVNDLPEIPGYDKPKGDKNGKIKVQIPEDGKSVDVPYTPKKNTTPSRPVDKNTGKEIKTDKSFPILEGKPGDVVEIDVNDLPDIPGYDKPKGDKNGKIKVTIPENGMIDFGYTPIEAGKPGQSQQNNNGSKNTPDNNAPQKGKSKGDAAYPNTGSETNALVSALGAAMLALTGLFAGLTKLRKK</sequence>
<feature type="domain" description="DUF5978" evidence="5">
    <location>
        <begin position="523"/>
        <end position="594"/>
    </location>
</feature>
<keyword evidence="3" id="KW-0472">Membrane</keyword>
<feature type="compositionally biased region" description="Basic and acidic residues" evidence="2">
    <location>
        <begin position="839"/>
        <end position="874"/>
    </location>
</feature>
<feature type="compositionally biased region" description="Basic and acidic residues" evidence="2">
    <location>
        <begin position="888"/>
        <end position="910"/>
    </location>
</feature>
<dbReference type="SUPFAM" id="SSF49899">
    <property type="entry name" value="Concanavalin A-like lectins/glucanases"/>
    <property type="match status" value="1"/>
</dbReference>
<feature type="region of interest" description="Disordered" evidence="2">
    <location>
        <begin position="297"/>
        <end position="320"/>
    </location>
</feature>
<evidence type="ECO:0000256" key="3">
    <source>
        <dbReference type="SAM" id="Phobius"/>
    </source>
</evidence>
<feature type="compositionally biased region" description="Basic and acidic residues" evidence="2">
    <location>
        <begin position="457"/>
        <end position="480"/>
    </location>
</feature>
<feature type="compositionally biased region" description="Basic and acidic residues" evidence="2">
    <location>
        <begin position="1353"/>
        <end position="1363"/>
    </location>
</feature>
<dbReference type="InterPro" id="IPR022263">
    <property type="entry name" value="KxYKxGKxW"/>
</dbReference>
<feature type="domain" description="DUF5978" evidence="5">
    <location>
        <begin position="1225"/>
        <end position="1297"/>
    </location>
</feature>
<gene>
    <name evidence="6" type="ORF">WS08_0360</name>
</gene>
<evidence type="ECO:0000256" key="4">
    <source>
        <dbReference type="SAM" id="SignalP"/>
    </source>
</evidence>
<reference evidence="6 7" key="1">
    <citation type="journal article" date="2014" name="Genome Announc.">
        <title>Whole-Genome Sequence of Weissella ceti Strain WS08, Isolated from Diseased Rainbow Trout in Brazil.</title>
        <authorList>
            <person name="Figueiredo H.C."/>
            <person name="Leal G."/>
            <person name="Pereira F.L."/>
            <person name="Soares S.C."/>
            <person name="Dorella F.A."/>
            <person name="Carvalho A.F."/>
            <person name="Pereira U.P."/>
            <person name="Azevedo V.A."/>
        </authorList>
    </citation>
    <scope>NUCLEOTIDE SEQUENCE [LARGE SCALE GENOMIC DNA]</scope>
    <source>
        <strain evidence="6 7">WS08</strain>
    </source>
</reference>
<keyword evidence="3" id="KW-0812">Transmembrane</keyword>
<dbReference type="CDD" id="cd01951">
    <property type="entry name" value="lectin_L-type"/>
    <property type="match status" value="1"/>
</dbReference>
<dbReference type="Proteomes" id="UP000028491">
    <property type="component" value="Chromosome"/>
</dbReference>
<feature type="domain" description="DUF5978" evidence="5">
    <location>
        <begin position="833"/>
        <end position="908"/>
    </location>
</feature>
<feature type="region of interest" description="Disordered" evidence="2">
    <location>
        <begin position="370"/>
        <end position="502"/>
    </location>
</feature>
<dbReference type="Pfam" id="PF18483">
    <property type="entry name" value="Lectin_L-type_dom"/>
    <property type="match status" value="1"/>
</dbReference>
<feature type="compositionally biased region" description="Basic and acidic residues" evidence="2">
    <location>
        <begin position="1315"/>
        <end position="1328"/>
    </location>
</feature>
<feature type="domain" description="DUF5978" evidence="5">
    <location>
        <begin position="601"/>
        <end position="671"/>
    </location>
</feature>
<dbReference type="InterPro" id="IPR013320">
    <property type="entry name" value="ConA-like_dom_sf"/>
</dbReference>
<feature type="domain" description="DUF5978" evidence="5">
    <location>
        <begin position="295"/>
        <end position="363"/>
    </location>
</feature>
<feature type="signal peptide" evidence="4">
    <location>
        <begin position="1"/>
        <end position="24"/>
    </location>
</feature>
<feature type="compositionally biased region" description="Basic and acidic residues" evidence="2">
    <location>
        <begin position="1201"/>
        <end position="1223"/>
    </location>
</feature>
<dbReference type="Pfam" id="PF19258">
    <property type="entry name" value="KxYKxGKxW_sig"/>
    <property type="match status" value="1"/>
</dbReference>
<evidence type="ECO:0000313" key="7">
    <source>
        <dbReference type="Proteomes" id="UP000028491"/>
    </source>
</evidence>
<feature type="compositionally biased region" description="Low complexity" evidence="2">
    <location>
        <begin position="1388"/>
        <end position="1397"/>
    </location>
</feature>
<feature type="domain" description="DUF5978" evidence="5">
    <location>
        <begin position="1070"/>
        <end position="1145"/>
    </location>
</feature>
<feature type="domain" description="DUF5978" evidence="5">
    <location>
        <begin position="445"/>
        <end position="516"/>
    </location>
</feature>
<feature type="compositionally biased region" description="Basic and acidic residues" evidence="2">
    <location>
        <begin position="651"/>
        <end position="663"/>
    </location>
</feature>